<dbReference type="GO" id="GO:0043527">
    <property type="term" value="C:tRNA methyltransferase complex"/>
    <property type="evidence" value="ECO:0007669"/>
    <property type="project" value="TreeGrafter"/>
</dbReference>
<evidence type="ECO:0000313" key="9">
    <source>
        <dbReference type="Proteomes" id="UP000298654"/>
    </source>
</evidence>
<comment type="pathway">
    <text evidence="7">tRNA modification; N(7)-methylguanine-tRNA biosynthesis.</text>
</comment>
<reference evidence="8 9" key="2">
    <citation type="submission" date="2019-05" db="EMBL/GenBank/DDBJ databases">
        <title>Genome evolution of the obligate endosymbiont Buchnera aphidicola.</title>
        <authorList>
            <person name="Moran N.A."/>
        </authorList>
    </citation>
    <scope>NUCLEOTIDE SEQUENCE [LARGE SCALE GENOMIC DNA]</scope>
    <source>
        <strain evidence="8 9">Aar</strain>
    </source>
</reference>
<dbReference type="GO" id="GO:0008176">
    <property type="term" value="F:tRNA (guanine(46)-N7)-methyltransferase activity"/>
    <property type="evidence" value="ECO:0007669"/>
    <property type="project" value="UniProtKB-UniRule"/>
</dbReference>
<dbReference type="Pfam" id="PF02390">
    <property type="entry name" value="Methyltransf_4"/>
    <property type="match status" value="1"/>
</dbReference>
<dbReference type="AlphaFoldDB" id="A0A4D6XMH6"/>
<dbReference type="OrthoDB" id="9802090at2"/>
<dbReference type="Proteomes" id="UP000298654">
    <property type="component" value="Chromosome"/>
</dbReference>
<evidence type="ECO:0000256" key="1">
    <source>
        <dbReference type="ARBA" id="ARBA00000142"/>
    </source>
</evidence>
<dbReference type="PANTHER" id="PTHR23417:SF14">
    <property type="entry name" value="PENTACOTRIPEPTIDE-REPEAT REGION OF PRORP DOMAIN-CONTAINING PROTEIN"/>
    <property type="match status" value="1"/>
</dbReference>
<dbReference type="EC" id="2.1.1.33" evidence="7"/>
<evidence type="ECO:0000256" key="5">
    <source>
        <dbReference type="ARBA" id="ARBA00022691"/>
    </source>
</evidence>
<dbReference type="PANTHER" id="PTHR23417">
    <property type="entry name" value="3-DEOXY-D-MANNO-OCTULOSONIC-ACID TRANSFERASE/TRNA GUANINE-N 7 - -METHYLTRANSFERASE"/>
    <property type="match status" value="1"/>
</dbReference>
<accession>A0A4D6XMH6</accession>
<sequence>MKKNILTEEYNENGVFFRQIRSFVCRQGRITQSQLNAIEKHWSLIGIDFQLTPLNLKSIFSNYNNPIILEIGFGSGQSLVETAKNFPDKNFLGIEVYKSGIGSCLNFAYSSKIQNLKIINHDAIEVINTMILNRTLSKIQIFFPDPWNKKRHHKRRLLKCSFLKIISKKLIISGILHIATDSEEYALYILNEIKDVQEYKNLSKKHLFVERPTSRIITRFERKAFLQGNKIFDLMFQIKE</sequence>
<dbReference type="InterPro" id="IPR003358">
    <property type="entry name" value="tRNA_(Gua-N-7)_MeTrfase_Trmb"/>
</dbReference>
<reference evidence="8 9" key="1">
    <citation type="submission" date="2018-12" db="EMBL/GenBank/DDBJ databases">
        <authorList>
            <person name="Chong R.A."/>
        </authorList>
    </citation>
    <scope>NUCLEOTIDE SEQUENCE [LARGE SCALE GENOMIC DNA]</scope>
    <source>
        <strain evidence="8 9">Aar</strain>
    </source>
</reference>
<evidence type="ECO:0000256" key="2">
    <source>
        <dbReference type="ARBA" id="ARBA00003015"/>
    </source>
</evidence>
<comment type="caution">
    <text evidence="7">Lacks conserved residue(s) required for the propagation of feature annotation.</text>
</comment>
<dbReference type="Gene3D" id="3.40.50.150">
    <property type="entry name" value="Vaccinia Virus protein VP39"/>
    <property type="match status" value="1"/>
</dbReference>
<dbReference type="NCBIfam" id="TIGR00091">
    <property type="entry name" value="tRNA (guanosine(46)-N7)-methyltransferase TrmB"/>
    <property type="match status" value="1"/>
</dbReference>
<comment type="similarity">
    <text evidence="7">Belongs to the class I-like SAM-binding methyltransferase superfamily. TrmB family.</text>
</comment>
<dbReference type="HAMAP" id="MF_01057">
    <property type="entry name" value="tRNA_methyltr_TrmB"/>
    <property type="match status" value="1"/>
</dbReference>
<evidence type="ECO:0000256" key="7">
    <source>
        <dbReference type="HAMAP-Rule" id="MF_01057"/>
    </source>
</evidence>
<feature type="binding site" evidence="7">
    <location>
        <position position="95"/>
    </location>
    <ligand>
        <name>S-adenosyl-L-methionine</name>
        <dbReference type="ChEBI" id="CHEBI:59789"/>
    </ligand>
</feature>
<feature type="binding site" evidence="7">
    <location>
        <position position="70"/>
    </location>
    <ligand>
        <name>S-adenosyl-L-methionine</name>
        <dbReference type="ChEBI" id="CHEBI:59789"/>
    </ligand>
</feature>
<feature type="binding site" evidence="7">
    <location>
        <position position="149"/>
    </location>
    <ligand>
        <name>substrate</name>
    </ligand>
</feature>
<feature type="binding site" evidence="7">
    <location>
        <position position="122"/>
    </location>
    <ligand>
        <name>S-adenosyl-L-methionine</name>
        <dbReference type="ChEBI" id="CHEBI:59789"/>
    </ligand>
</feature>
<comment type="subunit">
    <text evidence="7">Monomer.</text>
</comment>
<keyword evidence="5 7" id="KW-0949">S-adenosyl-L-methionine</keyword>
<evidence type="ECO:0000256" key="6">
    <source>
        <dbReference type="ARBA" id="ARBA00022694"/>
    </source>
</evidence>
<dbReference type="SUPFAM" id="SSF53335">
    <property type="entry name" value="S-adenosyl-L-methionine-dependent methyltransferases"/>
    <property type="match status" value="1"/>
</dbReference>
<dbReference type="RefSeq" id="WP_158364875.1">
    <property type="nucleotide sequence ID" value="NZ_CP034900.1"/>
</dbReference>
<dbReference type="InterPro" id="IPR029063">
    <property type="entry name" value="SAM-dependent_MTases_sf"/>
</dbReference>
<keyword evidence="3 7" id="KW-0489">Methyltransferase</keyword>
<organism evidence="8 9">
    <name type="scientific">Buchnera aphidicola</name>
    <name type="common">Artemisaphis artemisicola</name>
    <dbReference type="NCBI Taxonomy" id="1241836"/>
    <lineage>
        <taxon>Bacteria</taxon>
        <taxon>Pseudomonadati</taxon>
        <taxon>Pseudomonadota</taxon>
        <taxon>Gammaproteobacteria</taxon>
        <taxon>Enterobacterales</taxon>
        <taxon>Erwiniaceae</taxon>
        <taxon>Buchnera</taxon>
    </lineage>
</organism>
<evidence type="ECO:0000313" key="8">
    <source>
        <dbReference type="EMBL" id="QCI16198.1"/>
    </source>
</evidence>
<feature type="binding site" evidence="7">
    <location>
        <position position="145"/>
    </location>
    <ligand>
        <name>S-adenosyl-L-methionine</name>
        <dbReference type="ChEBI" id="CHEBI:59789"/>
    </ligand>
</feature>
<feature type="binding site" evidence="7">
    <location>
        <begin position="218"/>
        <end position="221"/>
    </location>
    <ligand>
        <name>substrate</name>
    </ligand>
</feature>
<dbReference type="EMBL" id="CP034900">
    <property type="protein sequence ID" value="QCI16198.1"/>
    <property type="molecule type" value="Genomic_DNA"/>
</dbReference>
<comment type="catalytic activity">
    <reaction evidence="1 7">
        <text>guanosine(46) in tRNA + S-adenosyl-L-methionine = N(7)-methylguanosine(46) in tRNA + S-adenosyl-L-homocysteine</text>
        <dbReference type="Rhea" id="RHEA:42708"/>
        <dbReference type="Rhea" id="RHEA-COMP:10188"/>
        <dbReference type="Rhea" id="RHEA-COMP:10189"/>
        <dbReference type="ChEBI" id="CHEBI:57856"/>
        <dbReference type="ChEBI" id="CHEBI:59789"/>
        <dbReference type="ChEBI" id="CHEBI:74269"/>
        <dbReference type="ChEBI" id="CHEBI:74480"/>
        <dbReference type="EC" id="2.1.1.33"/>
    </reaction>
</comment>
<evidence type="ECO:0000256" key="4">
    <source>
        <dbReference type="ARBA" id="ARBA00022679"/>
    </source>
</evidence>
<dbReference type="InterPro" id="IPR055361">
    <property type="entry name" value="tRNA_methyltr_TrmB_bact"/>
</dbReference>
<dbReference type="PROSITE" id="PS51625">
    <property type="entry name" value="SAM_MT_TRMB"/>
    <property type="match status" value="1"/>
</dbReference>
<keyword evidence="6 7" id="KW-0819">tRNA processing</keyword>
<protein>
    <recommendedName>
        <fullName evidence="7">tRNA (guanine-N(7)-)-methyltransferase</fullName>
        <ecNumber evidence="7">2.1.1.33</ecNumber>
    </recommendedName>
    <alternativeName>
        <fullName evidence="7">tRNA (guanine(46)-N(7))-methyltransferase</fullName>
    </alternativeName>
    <alternativeName>
        <fullName evidence="7">tRNA(m7G46)-methyltransferase</fullName>
    </alternativeName>
</protein>
<dbReference type="UniPathway" id="UPA00989"/>
<gene>
    <name evidence="7 8" type="primary">trmB</name>
    <name evidence="8" type="ORF">D9V59_02765</name>
</gene>
<name>A0A4D6XMH6_9GAMM</name>
<comment type="function">
    <text evidence="2 7">Catalyzes the formation of N(7)-methylguanine at position 46 (m7G46) in tRNA.</text>
</comment>
<evidence type="ECO:0000256" key="3">
    <source>
        <dbReference type="ARBA" id="ARBA00022603"/>
    </source>
</evidence>
<proteinExistence type="inferred from homology"/>
<feature type="binding site" evidence="7">
    <location>
        <position position="181"/>
    </location>
    <ligand>
        <name>substrate</name>
    </ligand>
</feature>
<keyword evidence="4 7" id="KW-0808">Transferase</keyword>